<feature type="binding site" evidence="6">
    <location>
        <position position="160"/>
    </location>
    <ligand>
        <name>(6S)-NADPHX</name>
        <dbReference type="ChEBI" id="CHEBI:64076"/>
    </ligand>
</feature>
<dbReference type="HAMAP" id="MF_01965">
    <property type="entry name" value="NADHX_dehydratase"/>
    <property type="match status" value="1"/>
</dbReference>
<dbReference type="EMBL" id="SJPT01000001">
    <property type="protein sequence ID" value="TWU26407.1"/>
    <property type="molecule type" value="Genomic_DNA"/>
</dbReference>
<dbReference type="InterPro" id="IPR017953">
    <property type="entry name" value="Carbohydrate_kinase_pred_CS"/>
</dbReference>
<evidence type="ECO:0000256" key="3">
    <source>
        <dbReference type="ARBA" id="ARBA00022857"/>
    </source>
</evidence>
<dbReference type="GO" id="GO:0005524">
    <property type="term" value="F:ATP binding"/>
    <property type="evidence" value="ECO:0007669"/>
    <property type="project" value="UniProtKB-KW"/>
</dbReference>
<dbReference type="GO" id="GO:0110051">
    <property type="term" value="P:metabolite repair"/>
    <property type="evidence" value="ECO:0007669"/>
    <property type="project" value="TreeGrafter"/>
</dbReference>
<keyword evidence="5 6" id="KW-0456">Lyase</keyword>
<comment type="function">
    <text evidence="6">Catalyzes the dehydration of the S-form of NAD(P)HX at the expense of ADP, which is converted to AMP. Together with NAD(P)HX epimerase, which catalyzes the epimerization of the S- and R-forms, the enzyme allows the repair of both epimers of NAD(P)HX, a damaged form of NAD(P)H that is a result of enzymatic or heat-dependent hydration.</text>
</comment>
<keyword evidence="4 6" id="KW-0520">NAD</keyword>
<organism evidence="8 9">
    <name type="scientific">Novipirellula galeiformis</name>
    <dbReference type="NCBI Taxonomy" id="2528004"/>
    <lineage>
        <taxon>Bacteria</taxon>
        <taxon>Pseudomonadati</taxon>
        <taxon>Planctomycetota</taxon>
        <taxon>Planctomycetia</taxon>
        <taxon>Pirellulales</taxon>
        <taxon>Pirellulaceae</taxon>
        <taxon>Novipirellula</taxon>
    </lineage>
</organism>
<evidence type="ECO:0000256" key="6">
    <source>
        <dbReference type="HAMAP-Rule" id="MF_01965"/>
    </source>
</evidence>
<dbReference type="GO" id="GO:0052856">
    <property type="term" value="F:NAD(P)HX epimerase activity"/>
    <property type="evidence" value="ECO:0007669"/>
    <property type="project" value="TreeGrafter"/>
</dbReference>
<feature type="binding site" evidence="6">
    <location>
        <position position="224"/>
    </location>
    <ligand>
        <name>AMP</name>
        <dbReference type="ChEBI" id="CHEBI:456215"/>
    </ligand>
</feature>
<dbReference type="SUPFAM" id="SSF53613">
    <property type="entry name" value="Ribokinase-like"/>
    <property type="match status" value="1"/>
</dbReference>
<dbReference type="Gene3D" id="3.40.1190.20">
    <property type="match status" value="1"/>
</dbReference>
<comment type="catalytic activity">
    <reaction evidence="6">
        <text>(6S)-NADPHX + ADP = AMP + phosphate + NADPH + H(+)</text>
        <dbReference type="Rhea" id="RHEA:32235"/>
        <dbReference type="ChEBI" id="CHEBI:15378"/>
        <dbReference type="ChEBI" id="CHEBI:43474"/>
        <dbReference type="ChEBI" id="CHEBI:57783"/>
        <dbReference type="ChEBI" id="CHEBI:64076"/>
        <dbReference type="ChEBI" id="CHEBI:456215"/>
        <dbReference type="ChEBI" id="CHEBI:456216"/>
        <dbReference type="EC" id="4.2.1.136"/>
    </reaction>
</comment>
<keyword evidence="1 6" id="KW-0547">Nucleotide-binding</keyword>
<accession>A0A5C6CS92</accession>
<evidence type="ECO:0000256" key="5">
    <source>
        <dbReference type="ARBA" id="ARBA00023239"/>
    </source>
</evidence>
<dbReference type="EC" id="4.2.1.136" evidence="6"/>
<dbReference type="PROSITE" id="PS01050">
    <property type="entry name" value="YJEF_C_2"/>
    <property type="match status" value="1"/>
</dbReference>
<name>A0A5C6CS92_9BACT</name>
<keyword evidence="2 6" id="KW-0067">ATP-binding</keyword>
<gene>
    <name evidence="6" type="primary">nnrD</name>
    <name evidence="8" type="ORF">Pla52o_02600</name>
</gene>
<dbReference type="CDD" id="cd01171">
    <property type="entry name" value="YXKO-related"/>
    <property type="match status" value="1"/>
</dbReference>
<evidence type="ECO:0000256" key="4">
    <source>
        <dbReference type="ARBA" id="ARBA00023027"/>
    </source>
</evidence>
<dbReference type="PROSITE" id="PS51383">
    <property type="entry name" value="YJEF_C_3"/>
    <property type="match status" value="1"/>
</dbReference>
<evidence type="ECO:0000313" key="9">
    <source>
        <dbReference type="Proteomes" id="UP000316304"/>
    </source>
</evidence>
<comment type="caution">
    <text evidence="8">The sequence shown here is derived from an EMBL/GenBank/DDBJ whole genome shotgun (WGS) entry which is preliminary data.</text>
</comment>
<dbReference type="Proteomes" id="UP000316304">
    <property type="component" value="Unassembled WGS sequence"/>
</dbReference>
<evidence type="ECO:0000259" key="7">
    <source>
        <dbReference type="PROSITE" id="PS51383"/>
    </source>
</evidence>
<dbReference type="GO" id="GO:0052855">
    <property type="term" value="F:ADP-dependent NAD(P)H-hydrate dehydratase activity"/>
    <property type="evidence" value="ECO:0007669"/>
    <property type="project" value="UniProtKB-UniRule"/>
</dbReference>
<dbReference type="OrthoDB" id="9806925at2"/>
<evidence type="ECO:0000256" key="1">
    <source>
        <dbReference type="ARBA" id="ARBA00022741"/>
    </source>
</evidence>
<comment type="similarity">
    <text evidence="6">Belongs to the NnrD/CARKD family.</text>
</comment>
<feature type="binding site" evidence="6">
    <location>
        <position position="107"/>
    </location>
    <ligand>
        <name>(6S)-NADPHX</name>
        <dbReference type="ChEBI" id="CHEBI:64076"/>
    </ligand>
</feature>
<dbReference type="NCBIfam" id="TIGR00196">
    <property type="entry name" value="yjeF_cterm"/>
    <property type="match status" value="1"/>
</dbReference>
<dbReference type="PANTHER" id="PTHR12592">
    <property type="entry name" value="ATP-DEPENDENT (S)-NAD(P)H-HYDRATE DEHYDRATASE FAMILY MEMBER"/>
    <property type="match status" value="1"/>
</dbReference>
<proteinExistence type="inferred from homology"/>
<dbReference type="AlphaFoldDB" id="A0A5C6CS92"/>
<dbReference type="InterPro" id="IPR000631">
    <property type="entry name" value="CARKD"/>
</dbReference>
<evidence type="ECO:0000256" key="2">
    <source>
        <dbReference type="ARBA" id="ARBA00022840"/>
    </source>
</evidence>
<dbReference type="Pfam" id="PF01256">
    <property type="entry name" value="Carb_kinase"/>
    <property type="match status" value="1"/>
</dbReference>
<dbReference type="GO" id="GO:0046496">
    <property type="term" value="P:nicotinamide nucleotide metabolic process"/>
    <property type="evidence" value="ECO:0007669"/>
    <property type="project" value="UniProtKB-UniRule"/>
</dbReference>
<comment type="caution">
    <text evidence="6">Lacks conserved residue(s) required for the propagation of feature annotation.</text>
</comment>
<sequence>MSSLPPAAFPQREHDSHKGNFGRVMLCGGSRGMAGSIALASIAALHTGSGLVSAAIPDRCLETVASFHPCLMTIPVADDAQGRFSVDAITTLAPSLDRFDAWGCGPGMTTGEGSMRIVQHVLQATKLARVFDADSLNCLAKINWGQQPPLNHHHLVLTPHPGELSRLTHVDAKNRDLQIEAAQNLAAHHHVTIVVKGGPSVVVDATRRWTNSTGNPGMATAGSGDVLTGVITSLLGQGLSAWDAARLGVWIHGAAGDKAAARHGQAGMTAWELLAELPQVIAAFDSESM</sequence>
<dbReference type="RefSeq" id="WP_146592767.1">
    <property type="nucleotide sequence ID" value="NZ_SJPT01000001.1"/>
</dbReference>
<protein>
    <recommendedName>
        <fullName evidence="6">ADP-dependent (S)-NAD(P)H-hydrate dehydratase</fullName>
        <ecNumber evidence="6">4.2.1.136</ecNumber>
    </recommendedName>
    <alternativeName>
        <fullName evidence="6">ADP-dependent NAD(P)HX dehydratase</fullName>
    </alternativeName>
</protein>
<feature type="binding site" evidence="6">
    <location>
        <position position="225"/>
    </location>
    <ligand>
        <name>(6S)-NADPHX</name>
        <dbReference type="ChEBI" id="CHEBI:64076"/>
    </ligand>
</feature>
<keyword evidence="3 6" id="KW-0521">NADP</keyword>
<comment type="subunit">
    <text evidence="6">Homotetramer.</text>
</comment>
<comment type="cofactor">
    <cofactor evidence="6">
        <name>Mg(2+)</name>
        <dbReference type="ChEBI" id="CHEBI:18420"/>
    </cofactor>
</comment>
<keyword evidence="9" id="KW-1185">Reference proteome</keyword>
<dbReference type="InterPro" id="IPR029056">
    <property type="entry name" value="Ribokinase-like"/>
</dbReference>
<feature type="domain" description="YjeF C-terminal" evidence="7">
    <location>
        <begin position="1"/>
        <end position="284"/>
    </location>
</feature>
<reference evidence="8 9" key="1">
    <citation type="submission" date="2019-02" db="EMBL/GenBank/DDBJ databases">
        <title>Deep-cultivation of Planctomycetes and their phenomic and genomic characterization uncovers novel biology.</title>
        <authorList>
            <person name="Wiegand S."/>
            <person name="Jogler M."/>
            <person name="Boedeker C."/>
            <person name="Pinto D."/>
            <person name="Vollmers J."/>
            <person name="Rivas-Marin E."/>
            <person name="Kohn T."/>
            <person name="Peeters S.H."/>
            <person name="Heuer A."/>
            <person name="Rast P."/>
            <person name="Oberbeckmann S."/>
            <person name="Bunk B."/>
            <person name="Jeske O."/>
            <person name="Meyerdierks A."/>
            <person name="Storesund J.E."/>
            <person name="Kallscheuer N."/>
            <person name="Luecker S."/>
            <person name="Lage O.M."/>
            <person name="Pohl T."/>
            <person name="Merkel B.J."/>
            <person name="Hornburger P."/>
            <person name="Mueller R.-W."/>
            <person name="Bruemmer F."/>
            <person name="Labrenz M."/>
            <person name="Spormann A.M."/>
            <person name="Op Den Camp H."/>
            <person name="Overmann J."/>
            <person name="Amann R."/>
            <person name="Jetten M.S.M."/>
            <person name="Mascher T."/>
            <person name="Medema M.H."/>
            <person name="Devos D.P."/>
            <person name="Kaster A.-K."/>
            <person name="Ovreas L."/>
            <person name="Rohde M."/>
            <person name="Galperin M.Y."/>
            <person name="Jogler C."/>
        </authorList>
    </citation>
    <scope>NUCLEOTIDE SEQUENCE [LARGE SCALE GENOMIC DNA]</scope>
    <source>
        <strain evidence="8 9">Pla52o</strain>
    </source>
</reference>
<comment type="catalytic activity">
    <reaction evidence="6">
        <text>(6S)-NADHX + ADP = AMP + phosphate + NADH + H(+)</text>
        <dbReference type="Rhea" id="RHEA:32223"/>
        <dbReference type="ChEBI" id="CHEBI:15378"/>
        <dbReference type="ChEBI" id="CHEBI:43474"/>
        <dbReference type="ChEBI" id="CHEBI:57945"/>
        <dbReference type="ChEBI" id="CHEBI:64074"/>
        <dbReference type="ChEBI" id="CHEBI:456215"/>
        <dbReference type="ChEBI" id="CHEBI:456216"/>
        <dbReference type="EC" id="4.2.1.136"/>
    </reaction>
</comment>
<evidence type="ECO:0000313" key="8">
    <source>
        <dbReference type="EMBL" id="TWU26407.1"/>
    </source>
</evidence>
<dbReference type="PANTHER" id="PTHR12592:SF0">
    <property type="entry name" value="ATP-DEPENDENT (S)-NAD(P)H-HYDRATE DEHYDRATASE"/>
    <property type="match status" value="1"/>
</dbReference>
<feature type="binding site" evidence="6">
    <location>
        <begin position="196"/>
        <end position="200"/>
    </location>
    <ligand>
        <name>AMP</name>
        <dbReference type="ChEBI" id="CHEBI:456215"/>
    </ligand>
</feature>